<proteinExistence type="predicted"/>
<reference evidence="1 2" key="1">
    <citation type="submission" date="2015-07" db="EMBL/GenBank/DDBJ databases">
        <authorList>
            <consortium name="Pathogen Informatics"/>
        </authorList>
    </citation>
    <scope>NUCLEOTIDE SEQUENCE [LARGE SCALE GENOMIC DNA]</scope>
    <source>
        <strain evidence="1 2">A316</strain>
    </source>
</reference>
<organism evidence="1 2">
    <name type="scientific">Vibrio cholerae</name>
    <dbReference type="NCBI Taxonomy" id="666"/>
    <lineage>
        <taxon>Bacteria</taxon>
        <taxon>Pseudomonadati</taxon>
        <taxon>Pseudomonadota</taxon>
        <taxon>Gammaproteobacteria</taxon>
        <taxon>Vibrionales</taxon>
        <taxon>Vibrionaceae</taxon>
        <taxon>Vibrio</taxon>
    </lineage>
</organism>
<dbReference type="Proteomes" id="UP000041770">
    <property type="component" value="Unassembled WGS sequence"/>
</dbReference>
<name>A0A656AYC8_VIBCL</name>
<dbReference type="AlphaFoldDB" id="A0A656AYC8"/>
<gene>
    <name evidence="1" type="ORF">ERS013200_04347</name>
</gene>
<sequence>MKTGVNRFIKHTTPMKEAAYRKRFSILQLTDKPVDALDHSLLLMVSRDHNCAVTDEHAEHLYTVKNGSKLLHGQIDDWRHPAIALALTDGELTLLFDAKHNLGIFQLQIILHARIVTFTQ</sequence>
<evidence type="ECO:0000313" key="2">
    <source>
        <dbReference type="Proteomes" id="UP000041770"/>
    </source>
</evidence>
<dbReference type="EMBL" id="CWQY01000139">
    <property type="protein sequence ID" value="CSD53418.1"/>
    <property type="molecule type" value="Genomic_DNA"/>
</dbReference>
<protein>
    <submittedName>
        <fullName evidence="1">Uncharacterized protein</fullName>
    </submittedName>
</protein>
<evidence type="ECO:0000313" key="1">
    <source>
        <dbReference type="EMBL" id="CSD53418.1"/>
    </source>
</evidence>
<accession>A0A656AYC8</accession>